<reference evidence="3 4" key="1">
    <citation type="journal article" date="2010" name="Stand. Genomic Sci.">
        <title>Complete genome sequence of Methanoplanus petrolearius type strain (SEBR 4847).</title>
        <authorList>
            <person name="Brambilla E."/>
            <person name="Djao O.D."/>
            <person name="Daligault H."/>
            <person name="Lapidus A."/>
            <person name="Lucas S."/>
            <person name="Hammon N."/>
            <person name="Nolan M."/>
            <person name="Tice H."/>
            <person name="Cheng J.F."/>
            <person name="Han C."/>
            <person name="Tapia R."/>
            <person name="Goodwin L."/>
            <person name="Pitluck S."/>
            <person name="Liolios K."/>
            <person name="Ivanova N."/>
            <person name="Mavromatis K."/>
            <person name="Mikhailova N."/>
            <person name="Pati A."/>
            <person name="Chen A."/>
            <person name="Palaniappan K."/>
            <person name="Land M."/>
            <person name="Hauser L."/>
            <person name="Chang Y.J."/>
            <person name="Jeffries C.D."/>
            <person name="Rohde M."/>
            <person name="Spring S."/>
            <person name="Sikorski J."/>
            <person name="Goker M."/>
            <person name="Woyke T."/>
            <person name="Bristow J."/>
            <person name="Eisen J.A."/>
            <person name="Markowitz V."/>
            <person name="Hugenholtz P."/>
            <person name="Kyrpides N.C."/>
            <person name="Klenk H.P."/>
        </authorList>
    </citation>
    <scope>NUCLEOTIDE SEQUENCE [LARGE SCALE GENOMIC DNA]</scope>
    <source>
        <strain evidence="4">DSM 11571 / OCM 486 / SEBR 4847</strain>
    </source>
</reference>
<evidence type="ECO:0000313" key="3">
    <source>
        <dbReference type="EMBL" id="ADN37202.1"/>
    </source>
</evidence>
<name>E1REF9_METP4</name>
<sequence>MARGFNMDFLKKEPGHSEAAVSPVVGVMLMLVVTIIIAAVVSGFAGGLVGGTSQSAPLLTMDVKISNTGTYIGSGFSATVTSVSDPIQTKDIKIVTSWRVTDSNSGDTTSGGNTSMPLVANVNSPEIEGTSLIKSNAPYGYGSGVNSSSDAQSLTNPFDKPDQQFGNYSLIQGTGLVAFAYGSNSEKAIGSSTGLSDDGGYGVVTNYEYTSGGYFGTGALDAATAVLGSGWQALRAGNTVNVKVIHIPTGKVIFEKDVAVTEG</sequence>
<keyword evidence="1" id="KW-1133">Transmembrane helix</keyword>
<feature type="domain" description="Archaeal Type IV pilin N-terminal" evidence="2">
    <location>
        <begin position="20"/>
        <end position="97"/>
    </location>
</feature>
<dbReference type="STRING" id="679926.Mpet_2458"/>
<protein>
    <recommendedName>
        <fullName evidence="2">Archaeal Type IV pilin N-terminal domain-containing protein</fullName>
    </recommendedName>
</protein>
<evidence type="ECO:0000313" key="4">
    <source>
        <dbReference type="Proteomes" id="UP000006565"/>
    </source>
</evidence>
<proteinExistence type="predicted"/>
<dbReference type="Pfam" id="PF07790">
    <property type="entry name" value="Pilin_N"/>
    <property type="match status" value="1"/>
</dbReference>
<dbReference type="KEGG" id="mpi:Mpet_2458"/>
<dbReference type="AlphaFoldDB" id="E1REF9"/>
<feature type="transmembrane region" description="Helical" evidence="1">
    <location>
        <begin position="20"/>
        <end position="49"/>
    </location>
</feature>
<keyword evidence="4" id="KW-1185">Reference proteome</keyword>
<accession>E1REF9</accession>
<keyword evidence="1" id="KW-0472">Membrane</keyword>
<dbReference type="eggNOG" id="arCOG02421">
    <property type="taxonomic scope" value="Archaea"/>
</dbReference>
<evidence type="ECO:0000256" key="1">
    <source>
        <dbReference type="SAM" id="Phobius"/>
    </source>
</evidence>
<dbReference type="HOGENOM" id="CLU_092288_0_0_2"/>
<dbReference type="InterPro" id="IPR012859">
    <property type="entry name" value="Pilin_N_archaeal"/>
</dbReference>
<gene>
    <name evidence="3" type="ordered locus">Mpet_2458</name>
</gene>
<dbReference type="Proteomes" id="UP000006565">
    <property type="component" value="Chromosome"/>
</dbReference>
<keyword evidence="1" id="KW-0812">Transmembrane</keyword>
<dbReference type="EMBL" id="CP002117">
    <property type="protein sequence ID" value="ADN37202.1"/>
    <property type="molecule type" value="Genomic_DNA"/>
</dbReference>
<evidence type="ECO:0000259" key="2">
    <source>
        <dbReference type="Pfam" id="PF07790"/>
    </source>
</evidence>
<organism evidence="3 4">
    <name type="scientific">Methanolacinia petrolearia (strain DSM 11571 / OCM 486 / SEBR 4847)</name>
    <name type="common">Methanoplanus petrolearius</name>
    <dbReference type="NCBI Taxonomy" id="679926"/>
    <lineage>
        <taxon>Archaea</taxon>
        <taxon>Methanobacteriati</taxon>
        <taxon>Methanobacteriota</taxon>
        <taxon>Stenosarchaea group</taxon>
        <taxon>Methanomicrobia</taxon>
        <taxon>Methanomicrobiales</taxon>
        <taxon>Methanomicrobiaceae</taxon>
        <taxon>Methanolacinia</taxon>
    </lineage>
</organism>